<sequence length="61" mass="7150">MKDILPLCMEETLMVNSGKSSENIFEHAMFVKEREDARNIFHYLLPPVNLSEPTQFDSCFR</sequence>
<dbReference type="HOGENOM" id="CLU_2923869_0_0_1"/>
<dbReference type="EMBL" id="KI300472">
    <property type="protein sequence ID" value="ERZ96430.1"/>
    <property type="molecule type" value="Genomic_DNA"/>
</dbReference>
<dbReference type="AlphaFoldDB" id="U9SZ57"/>
<organism evidence="1">
    <name type="scientific">Rhizophagus irregularis (strain DAOM 181602 / DAOM 197198 / MUCL 43194)</name>
    <name type="common">Arbuscular mycorrhizal fungus</name>
    <name type="synonym">Glomus intraradices</name>
    <dbReference type="NCBI Taxonomy" id="747089"/>
    <lineage>
        <taxon>Eukaryota</taxon>
        <taxon>Fungi</taxon>
        <taxon>Fungi incertae sedis</taxon>
        <taxon>Mucoromycota</taxon>
        <taxon>Glomeromycotina</taxon>
        <taxon>Glomeromycetes</taxon>
        <taxon>Glomerales</taxon>
        <taxon>Glomeraceae</taxon>
        <taxon>Rhizophagus</taxon>
    </lineage>
</organism>
<accession>U9SZ57</accession>
<gene>
    <name evidence="1" type="ORF">GLOINDRAFT_12640</name>
</gene>
<name>U9SZ57_RHIID</name>
<protein>
    <submittedName>
        <fullName evidence="1">Uncharacterized protein</fullName>
    </submittedName>
</protein>
<proteinExistence type="predicted"/>
<evidence type="ECO:0000313" key="1">
    <source>
        <dbReference type="EMBL" id="ERZ96430.1"/>
    </source>
</evidence>
<reference evidence="1" key="1">
    <citation type="submission" date="2013-07" db="EMBL/GenBank/DDBJ databases">
        <title>The genome of an arbuscular mycorrhizal fungus provides insights into the evolution of the oldest plant symbiosis.</title>
        <authorList>
            <consortium name="DOE Joint Genome Institute"/>
            <person name="Tisserant E."/>
            <person name="Malbreil M."/>
            <person name="Kuo A."/>
            <person name="Kohler A."/>
            <person name="Symeonidi A."/>
            <person name="Balestrini R."/>
            <person name="Charron P."/>
            <person name="Duensing N."/>
            <person name="Frei-dit-Frey N."/>
            <person name="Gianinazzi-Pearson V."/>
            <person name="Gilbert B."/>
            <person name="Handa Y."/>
            <person name="Hijri M."/>
            <person name="Kaul R."/>
            <person name="Kawaguchi M."/>
            <person name="Krajinski F."/>
            <person name="Lammers P."/>
            <person name="Lapierre D."/>
            <person name="Masclaux F.G."/>
            <person name="Murat C."/>
            <person name="Morin E."/>
            <person name="Ndikumana S."/>
            <person name="Pagni M."/>
            <person name="Petitpierre D."/>
            <person name="Requena N."/>
            <person name="Rosikiewicz P."/>
            <person name="Riley R."/>
            <person name="Saito K."/>
            <person name="San Clemente H."/>
            <person name="Shapiro H."/>
            <person name="van Tuinen D."/>
            <person name="Becard G."/>
            <person name="Bonfante P."/>
            <person name="Paszkowski U."/>
            <person name="Shachar-Hill Y."/>
            <person name="Young J.P."/>
            <person name="Sanders I.R."/>
            <person name="Henrissat B."/>
            <person name="Rensing S.A."/>
            <person name="Grigoriev I.V."/>
            <person name="Corradi N."/>
            <person name="Roux C."/>
            <person name="Martin F."/>
        </authorList>
    </citation>
    <scope>NUCLEOTIDE SEQUENCE</scope>
    <source>
        <strain evidence="1">DAOM 197198</strain>
    </source>
</reference>